<dbReference type="EMBL" id="JACT01000006">
    <property type="protein sequence ID" value="KMS52464.1"/>
    <property type="molecule type" value="Genomic_DNA"/>
</dbReference>
<proteinExistence type="predicted"/>
<protein>
    <submittedName>
        <fullName evidence="1">Uncharacterized protein</fullName>
    </submittedName>
</protein>
<dbReference type="Proteomes" id="UP000052232">
    <property type="component" value="Unassembled WGS sequence"/>
</dbReference>
<keyword evidence="2" id="KW-1185">Reference proteome</keyword>
<name>A0A0J7XLB5_9SPHN</name>
<dbReference type="PATRIC" id="fig|1420583.3.peg.4145"/>
<dbReference type="RefSeq" id="WP_066609030.1">
    <property type="nucleotide sequence ID" value="NZ_KQ130437.1"/>
</dbReference>
<accession>A0A0J7XLB5</accession>
<reference evidence="1 2" key="1">
    <citation type="journal article" date="2015" name="G3 (Bethesda)">
        <title>Insights into Ongoing Evolution of the Hexachlorocyclohexane Catabolic Pathway from Comparative Genomics of Ten Sphingomonadaceae Strains.</title>
        <authorList>
            <person name="Pearce S.L."/>
            <person name="Oakeshott J.G."/>
            <person name="Pandey G."/>
        </authorList>
    </citation>
    <scope>NUCLEOTIDE SEQUENCE [LARGE SCALE GENOMIC DNA]</scope>
    <source>
        <strain evidence="1 2">LL01</strain>
    </source>
</reference>
<evidence type="ECO:0000313" key="2">
    <source>
        <dbReference type="Proteomes" id="UP000052232"/>
    </source>
</evidence>
<organism evidence="1 2">
    <name type="scientific">Sphingobium cupriresistens LL01</name>
    <dbReference type="NCBI Taxonomy" id="1420583"/>
    <lineage>
        <taxon>Bacteria</taxon>
        <taxon>Pseudomonadati</taxon>
        <taxon>Pseudomonadota</taxon>
        <taxon>Alphaproteobacteria</taxon>
        <taxon>Sphingomonadales</taxon>
        <taxon>Sphingomonadaceae</taxon>
        <taxon>Sphingobium</taxon>
    </lineage>
</organism>
<comment type="caution">
    <text evidence="1">The sequence shown here is derived from an EMBL/GenBank/DDBJ whole genome shotgun (WGS) entry which is preliminary data.</text>
</comment>
<sequence>MKVLHRSAKFVDAAEYDVFEMGADHFAAIQCVFNETPPSSEPRIMRSLGSVDECGCMALMGRFLMWASRNAT</sequence>
<dbReference type="STRING" id="1420583.V473_21655"/>
<dbReference type="AlphaFoldDB" id="A0A0J7XLB5"/>
<evidence type="ECO:0000313" key="1">
    <source>
        <dbReference type="EMBL" id="KMS52464.1"/>
    </source>
</evidence>
<gene>
    <name evidence="1" type="ORF">V473_21655</name>
</gene>